<dbReference type="InterPro" id="IPR036396">
    <property type="entry name" value="Cyt_P450_sf"/>
</dbReference>
<feature type="binding site" description="axial binding residue" evidence="7">
    <location>
        <position position="391"/>
    </location>
    <ligand>
        <name>heme</name>
        <dbReference type="ChEBI" id="CHEBI:30413"/>
    </ligand>
    <ligandPart>
        <name>Fe</name>
        <dbReference type="ChEBI" id="CHEBI:18248"/>
    </ligandPart>
</feature>
<comment type="cofactor">
    <cofactor evidence="7">
        <name>heme</name>
        <dbReference type="ChEBI" id="CHEBI:30413"/>
    </cofactor>
</comment>
<dbReference type="EMBL" id="DSRU01000230">
    <property type="protein sequence ID" value="HFM99197.1"/>
    <property type="molecule type" value="Genomic_DNA"/>
</dbReference>
<evidence type="ECO:0000256" key="7">
    <source>
        <dbReference type="PIRSR" id="PIRSR602401-1"/>
    </source>
</evidence>
<evidence type="ECO:0000256" key="6">
    <source>
        <dbReference type="ARBA" id="ARBA00023033"/>
    </source>
</evidence>
<keyword evidence="5 7" id="KW-0408">Iron</keyword>
<evidence type="ECO:0000256" key="4">
    <source>
        <dbReference type="ARBA" id="ARBA00023002"/>
    </source>
</evidence>
<reference evidence="9" key="1">
    <citation type="journal article" date="2020" name="mSystems">
        <title>Genome- and Community-Level Interaction Insights into Carbon Utilization and Element Cycling Functions of Hydrothermarchaeota in Hydrothermal Sediment.</title>
        <authorList>
            <person name="Zhou Z."/>
            <person name="Liu Y."/>
            <person name="Xu W."/>
            <person name="Pan J."/>
            <person name="Luo Z.H."/>
            <person name="Li M."/>
        </authorList>
    </citation>
    <scope>NUCLEOTIDE SEQUENCE [LARGE SCALE GENOMIC DNA]</scope>
    <source>
        <strain evidence="9">SpSt-418</strain>
    </source>
</reference>
<keyword evidence="6" id="KW-0503">Monooxygenase</keyword>
<evidence type="ECO:0000256" key="1">
    <source>
        <dbReference type="ARBA" id="ARBA00010617"/>
    </source>
</evidence>
<evidence type="ECO:0000256" key="2">
    <source>
        <dbReference type="ARBA" id="ARBA00022617"/>
    </source>
</evidence>
<comment type="similarity">
    <text evidence="1">Belongs to the cytochrome P450 family.</text>
</comment>
<dbReference type="Gene3D" id="1.10.630.10">
    <property type="entry name" value="Cytochrome P450"/>
    <property type="match status" value="1"/>
</dbReference>
<evidence type="ECO:0000256" key="8">
    <source>
        <dbReference type="SAM" id="MobiDB-lite"/>
    </source>
</evidence>
<dbReference type="GO" id="GO:0020037">
    <property type="term" value="F:heme binding"/>
    <property type="evidence" value="ECO:0007669"/>
    <property type="project" value="InterPro"/>
</dbReference>
<keyword evidence="3 7" id="KW-0479">Metal-binding</keyword>
<dbReference type="InterPro" id="IPR002401">
    <property type="entry name" value="Cyt_P450_E_grp-I"/>
</dbReference>
<dbReference type="GO" id="GO:0004497">
    <property type="term" value="F:monooxygenase activity"/>
    <property type="evidence" value="ECO:0007669"/>
    <property type="project" value="UniProtKB-KW"/>
</dbReference>
<dbReference type="SUPFAM" id="SSF48264">
    <property type="entry name" value="Cytochrome P450"/>
    <property type="match status" value="1"/>
</dbReference>
<keyword evidence="4" id="KW-0560">Oxidoreductase</keyword>
<evidence type="ECO:0000313" key="9">
    <source>
        <dbReference type="EMBL" id="HFM99197.1"/>
    </source>
</evidence>
<accession>A0A7C3PQ56</accession>
<comment type="caution">
    <text evidence="9">The sequence shown here is derived from an EMBL/GenBank/DDBJ whole genome shotgun (WGS) entry which is preliminary data.</text>
</comment>
<name>A0A7C3PQ56_9CYAN</name>
<dbReference type="CDD" id="cd11053">
    <property type="entry name" value="CYP110-like"/>
    <property type="match status" value="1"/>
</dbReference>
<protein>
    <submittedName>
        <fullName evidence="9">Cytochrome P450</fullName>
    </submittedName>
</protein>
<dbReference type="GO" id="GO:0005506">
    <property type="term" value="F:iron ion binding"/>
    <property type="evidence" value="ECO:0007669"/>
    <property type="project" value="InterPro"/>
</dbReference>
<dbReference type="GO" id="GO:0016705">
    <property type="term" value="F:oxidoreductase activity, acting on paired donors, with incorporation or reduction of molecular oxygen"/>
    <property type="evidence" value="ECO:0007669"/>
    <property type="project" value="InterPro"/>
</dbReference>
<dbReference type="PANTHER" id="PTHR24291:SF50">
    <property type="entry name" value="BIFUNCTIONAL ALBAFLAVENONE MONOOXYGENASE_TERPENE SYNTHASE"/>
    <property type="match status" value="1"/>
</dbReference>
<gene>
    <name evidence="9" type="ORF">ENR64_15845</name>
</gene>
<dbReference type="InterPro" id="IPR001128">
    <property type="entry name" value="Cyt_P450"/>
</dbReference>
<dbReference type="PRINTS" id="PR00385">
    <property type="entry name" value="P450"/>
</dbReference>
<dbReference type="AlphaFoldDB" id="A0A7C3PQ56"/>
<dbReference type="PANTHER" id="PTHR24291">
    <property type="entry name" value="CYTOCHROME P450 FAMILY 4"/>
    <property type="match status" value="1"/>
</dbReference>
<feature type="compositionally biased region" description="Low complexity" evidence="8">
    <location>
        <begin position="445"/>
        <end position="454"/>
    </location>
</feature>
<keyword evidence="2 7" id="KW-0349">Heme</keyword>
<evidence type="ECO:0000256" key="3">
    <source>
        <dbReference type="ARBA" id="ARBA00022723"/>
    </source>
</evidence>
<evidence type="ECO:0000256" key="5">
    <source>
        <dbReference type="ARBA" id="ARBA00023004"/>
    </source>
</evidence>
<dbReference type="Pfam" id="PF00067">
    <property type="entry name" value="p450"/>
    <property type="match status" value="1"/>
</dbReference>
<feature type="region of interest" description="Disordered" evidence="8">
    <location>
        <begin position="442"/>
        <end position="463"/>
    </location>
</feature>
<dbReference type="InterPro" id="IPR050196">
    <property type="entry name" value="Cytochrome_P450_Monoox"/>
</dbReference>
<dbReference type="PRINTS" id="PR00463">
    <property type="entry name" value="EP450I"/>
</dbReference>
<proteinExistence type="inferred from homology"/>
<sequence>MIAPPSVKRNSSYQMFWWIVQPLNYLDTFSKKLGDCFTARLGQYRNFVFVSDPELVAQIFTADPAIFETGRSNRILLPTLGENSVLLLDGDRHQRQRQLLMPPFHGDRMKTYGHVICNTTSQVTASWKPGETFIMRPCMQQISLRVILQTVFGLEDSPRYQQLQVALEQLISFTTSRLWFGLAFFPQLHRDFGAWSPWARFMRMRQQVDDLLYAEIRDRRQAPTENRSDILSLLLAARDEAGQPMTDEELRDELITLLIAGHETTATALTWAFYWLYRFPAARAKLLAELDGVDITEPGAIARLPYLNAVCSETLRIYPVAFVAAPRILRKRTQFGKYEFAPETYMVPCIYLTHHREDLYPNSFEFQPERFLERQFSPFEFFPFGGSNRRCIGAAFALYEMKLVLATVLQQYELELRETAPVIPVRRGVTIAPKGGIKMAMVQPRSRQAASSQSESTIGTASP</sequence>
<organism evidence="9">
    <name type="scientific">Oscillatoriales cyanobacterium SpSt-418</name>
    <dbReference type="NCBI Taxonomy" id="2282169"/>
    <lineage>
        <taxon>Bacteria</taxon>
        <taxon>Bacillati</taxon>
        <taxon>Cyanobacteriota</taxon>
        <taxon>Cyanophyceae</taxon>
        <taxon>Oscillatoriophycideae</taxon>
        <taxon>Oscillatoriales</taxon>
    </lineage>
</organism>